<dbReference type="OrthoDB" id="9815782at2"/>
<comment type="similarity">
    <text evidence="2 9">Belongs to the peptidase S26 family.</text>
</comment>
<dbReference type="CDD" id="cd06530">
    <property type="entry name" value="S26_SPase_I"/>
    <property type="match status" value="1"/>
</dbReference>
<comment type="caution">
    <text evidence="11">The sequence shown here is derived from an EMBL/GenBank/DDBJ whole genome shotgun (WGS) entry which is preliminary data.</text>
</comment>
<dbReference type="InterPro" id="IPR019757">
    <property type="entry name" value="Pept_S26A_signal_pept_1_Lys-AS"/>
</dbReference>
<evidence type="ECO:0000256" key="8">
    <source>
        <dbReference type="RuleBase" id="RU003993"/>
    </source>
</evidence>
<dbReference type="GO" id="GO:0004252">
    <property type="term" value="F:serine-type endopeptidase activity"/>
    <property type="evidence" value="ECO:0007669"/>
    <property type="project" value="InterPro"/>
</dbReference>
<accession>A0A844LYX7</accession>
<dbReference type="PANTHER" id="PTHR43390">
    <property type="entry name" value="SIGNAL PEPTIDASE I"/>
    <property type="match status" value="1"/>
</dbReference>
<dbReference type="EMBL" id="WFKQ01000001">
    <property type="protein sequence ID" value="MUG31457.1"/>
    <property type="molecule type" value="Genomic_DNA"/>
</dbReference>
<keyword evidence="8" id="KW-1133">Transmembrane helix</keyword>
<evidence type="ECO:0000256" key="7">
    <source>
        <dbReference type="PIRSR" id="PIRSR600223-1"/>
    </source>
</evidence>
<feature type="active site" evidence="7">
    <location>
        <position position="153"/>
    </location>
</feature>
<dbReference type="Proteomes" id="UP000442109">
    <property type="component" value="Unassembled WGS sequence"/>
</dbReference>
<organism evidence="11 12">
    <name type="scientific">Psychrobacter sanguinis</name>
    <dbReference type="NCBI Taxonomy" id="861445"/>
    <lineage>
        <taxon>Bacteria</taxon>
        <taxon>Pseudomonadati</taxon>
        <taxon>Pseudomonadota</taxon>
        <taxon>Gammaproteobacteria</taxon>
        <taxon>Moraxellales</taxon>
        <taxon>Moraxellaceae</taxon>
        <taxon>Psychrobacter</taxon>
    </lineage>
</organism>
<dbReference type="InterPro" id="IPR000223">
    <property type="entry name" value="Pept_S26A_signal_pept_1"/>
</dbReference>
<dbReference type="InterPro" id="IPR036286">
    <property type="entry name" value="LexA/Signal_pep-like_sf"/>
</dbReference>
<protein>
    <recommendedName>
        <fullName evidence="4 8">Signal peptidase I</fullName>
        <ecNumber evidence="3 8">3.4.21.89</ecNumber>
    </recommendedName>
</protein>
<evidence type="ECO:0000256" key="3">
    <source>
        <dbReference type="ARBA" id="ARBA00013208"/>
    </source>
</evidence>
<dbReference type="InterPro" id="IPR019758">
    <property type="entry name" value="Pept_S26A_signal_pept_1_CS"/>
</dbReference>
<evidence type="ECO:0000259" key="10">
    <source>
        <dbReference type="Pfam" id="PF10502"/>
    </source>
</evidence>
<dbReference type="Gene3D" id="2.10.109.10">
    <property type="entry name" value="Umud Fragment, subunit A"/>
    <property type="match status" value="1"/>
</dbReference>
<dbReference type="InterPro" id="IPR019533">
    <property type="entry name" value="Peptidase_S26"/>
</dbReference>
<dbReference type="SUPFAM" id="SSF51306">
    <property type="entry name" value="LexA/Signal peptidase"/>
    <property type="match status" value="1"/>
</dbReference>
<evidence type="ECO:0000256" key="9">
    <source>
        <dbReference type="RuleBase" id="RU362042"/>
    </source>
</evidence>
<dbReference type="AlphaFoldDB" id="A0A844LYX7"/>
<reference evidence="11 12" key="1">
    <citation type="journal article" date="2019" name="PLoS ONE">
        <title>Pup mortality in New Zealand sea lions (Phocarctos hookeri) at Enderby Island, Auckland Islands, 2013-18.</title>
        <authorList>
            <person name="Michael S.A."/>
            <person name="Hayman D.T.S."/>
            <person name="Gray R."/>
            <person name="Zhang J."/>
            <person name="Rogers L."/>
            <person name="Roe W.D."/>
        </authorList>
    </citation>
    <scope>NUCLEOTIDE SEQUENCE [LARGE SCALE GENOMIC DNA]</scope>
    <source>
        <strain evidence="11 12">SM868</strain>
    </source>
</reference>
<keyword evidence="6 8" id="KW-0378">Hydrolase</keyword>
<feature type="transmembrane region" description="Helical" evidence="8">
    <location>
        <begin position="125"/>
        <end position="143"/>
    </location>
</feature>
<feature type="domain" description="Peptidase S26" evidence="10">
    <location>
        <begin position="123"/>
        <end position="361"/>
    </location>
</feature>
<proteinExistence type="inferred from homology"/>
<dbReference type="PROSITE" id="PS00760">
    <property type="entry name" value="SPASE_I_2"/>
    <property type="match status" value="1"/>
</dbReference>
<dbReference type="NCBIfam" id="TIGR02227">
    <property type="entry name" value="sigpep_I_bact"/>
    <property type="match status" value="1"/>
</dbReference>
<keyword evidence="5 8" id="KW-0645">Protease</keyword>
<comment type="catalytic activity">
    <reaction evidence="1 8">
        <text>Cleavage of hydrophobic, N-terminal signal or leader sequences from secreted and periplasmic proteins.</text>
        <dbReference type="EC" id="3.4.21.89"/>
    </reaction>
</comment>
<dbReference type="Pfam" id="PF10502">
    <property type="entry name" value="Peptidase_S26"/>
    <property type="match status" value="1"/>
</dbReference>
<evidence type="ECO:0000313" key="11">
    <source>
        <dbReference type="EMBL" id="MUG31457.1"/>
    </source>
</evidence>
<evidence type="ECO:0000256" key="1">
    <source>
        <dbReference type="ARBA" id="ARBA00000677"/>
    </source>
</evidence>
<dbReference type="PROSITE" id="PS00761">
    <property type="entry name" value="SPASE_I_3"/>
    <property type="match status" value="1"/>
</dbReference>
<dbReference type="EC" id="3.4.21.89" evidence="3 8"/>
<evidence type="ECO:0000256" key="6">
    <source>
        <dbReference type="ARBA" id="ARBA00022801"/>
    </source>
</evidence>
<feature type="transmembrane region" description="Helical" evidence="8">
    <location>
        <begin position="6"/>
        <end position="22"/>
    </location>
</feature>
<keyword evidence="8" id="KW-0812">Transmembrane</keyword>
<comment type="subcellular location">
    <subcellularLocation>
        <location evidence="9">Membrane</location>
        <topology evidence="9">Multi-pass membrane protein</topology>
    </subcellularLocation>
</comment>
<evidence type="ECO:0000256" key="2">
    <source>
        <dbReference type="ARBA" id="ARBA00009370"/>
    </source>
</evidence>
<dbReference type="PANTHER" id="PTHR43390:SF1">
    <property type="entry name" value="CHLOROPLAST PROCESSING PEPTIDASE"/>
    <property type="match status" value="1"/>
</dbReference>
<evidence type="ECO:0000256" key="4">
    <source>
        <dbReference type="ARBA" id="ARBA00019232"/>
    </source>
</evidence>
<dbReference type="PROSITE" id="PS00501">
    <property type="entry name" value="SPASE_I_1"/>
    <property type="match status" value="1"/>
</dbReference>
<name>A0A844LYX7_9GAMM</name>
<feature type="active site" evidence="7">
    <location>
        <position position="208"/>
    </location>
</feature>
<gene>
    <name evidence="11" type="primary">lepB</name>
    <name evidence="11" type="ORF">GB996_01440</name>
</gene>
<evidence type="ECO:0000313" key="12">
    <source>
        <dbReference type="Proteomes" id="UP000442109"/>
    </source>
</evidence>
<evidence type="ECO:0000256" key="5">
    <source>
        <dbReference type="ARBA" id="ARBA00022670"/>
    </source>
</evidence>
<keyword evidence="8" id="KW-0472">Membrane</keyword>
<dbReference type="GO" id="GO:0009003">
    <property type="term" value="F:signal peptidase activity"/>
    <property type="evidence" value="ECO:0007669"/>
    <property type="project" value="UniProtKB-EC"/>
</dbReference>
<keyword evidence="12" id="KW-1185">Reference proteome</keyword>
<sequence>MDFDFNVILVPITLILGVVWLLDKLWLKQHKRGGGLAGGVHSKESQAAQANLATKKHAYLTALAEHNLVPKDNSTVDVDNIDIDDAPMPVKQAHREYREAKRQASIATTANLPKQSKNENFLVRWAYDYFPVLAAVLIVRSFIVEPFNIPSSSMVPTLYTGDFVAVNKYAYGIRLPLTYNKVIDVGEPEHGDVVVFRYPQNPKIYYIKRIIGLPGDEVSFSQGKLSVNGQVVPSEPVSFTADEAMVDQLYTPVKGSDPSREWDLSPQDAVAVARNEEQGARYFQEKLGEHRYLRRYLAPNLLGSEYSNFLQQPITHEGSWQVKVPEGNYFVMGDNSDRSEDGRYWGFVPDENLAGKAVYVWMHKKPGLSNLPTFSHNRSID</sequence>
<dbReference type="InterPro" id="IPR019756">
    <property type="entry name" value="Pept_S26A_signal_pept_1_Ser-AS"/>
</dbReference>
<dbReference type="GO" id="GO:0006465">
    <property type="term" value="P:signal peptide processing"/>
    <property type="evidence" value="ECO:0007669"/>
    <property type="project" value="InterPro"/>
</dbReference>
<dbReference type="PRINTS" id="PR00727">
    <property type="entry name" value="LEADERPTASE"/>
</dbReference>
<dbReference type="GO" id="GO:0016020">
    <property type="term" value="C:membrane"/>
    <property type="evidence" value="ECO:0007669"/>
    <property type="project" value="UniProtKB-SubCell"/>
</dbReference>